<dbReference type="PANTHER" id="PTHR10322">
    <property type="entry name" value="DNA POLYMERASE CATALYTIC SUBUNIT"/>
    <property type="match status" value="1"/>
</dbReference>
<reference evidence="9 10" key="1">
    <citation type="submission" date="2019-08" db="EMBL/GenBank/DDBJ databases">
        <authorList>
            <person name="Chen S.-C."/>
            <person name="Lai M.-C."/>
            <person name="You Y.-T."/>
        </authorList>
    </citation>
    <scope>NUCLEOTIDE SEQUENCE [LARGE SCALE GENOMIC DNA]</scope>
    <source>
        <strain evidence="9 10">P2F9704a</strain>
    </source>
</reference>
<evidence type="ECO:0000256" key="5">
    <source>
        <dbReference type="ARBA" id="ARBA00022932"/>
    </source>
</evidence>
<dbReference type="NCBIfam" id="NF004416">
    <property type="entry name" value="PRK05761.1-2"/>
    <property type="match status" value="1"/>
</dbReference>
<gene>
    <name evidence="9" type="ORF">FTO68_05705</name>
</gene>
<evidence type="ECO:0000256" key="3">
    <source>
        <dbReference type="ARBA" id="ARBA00022679"/>
    </source>
</evidence>
<dbReference type="InterPro" id="IPR043502">
    <property type="entry name" value="DNA/RNA_pol_sf"/>
</dbReference>
<keyword evidence="4 9" id="KW-0548">Nucleotidyltransferase</keyword>
<dbReference type="AlphaFoldDB" id="A0ABD4TJ51"/>
<dbReference type="RefSeq" id="WP_255332426.1">
    <property type="nucleotide sequence ID" value="NZ_VOTZ01000010.1"/>
</dbReference>
<comment type="catalytic activity">
    <reaction evidence="7">
        <text>DNA(n) + a 2'-deoxyribonucleoside 5'-triphosphate = DNA(n+1) + diphosphate</text>
        <dbReference type="Rhea" id="RHEA:22508"/>
        <dbReference type="Rhea" id="RHEA-COMP:17339"/>
        <dbReference type="Rhea" id="RHEA-COMP:17340"/>
        <dbReference type="ChEBI" id="CHEBI:33019"/>
        <dbReference type="ChEBI" id="CHEBI:61560"/>
        <dbReference type="ChEBI" id="CHEBI:173112"/>
        <dbReference type="EC" id="2.7.7.7"/>
    </reaction>
</comment>
<name>A0ABD4TJ51_9EURY</name>
<dbReference type="Proteomes" id="UP001524383">
    <property type="component" value="Unassembled WGS sequence"/>
</dbReference>
<evidence type="ECO:0000313" key="9">
    <source>
        <dbReference type="EMBL" id="MCQ1538481.1"/>
    </source>
</evidence>
<dbReference type="EMBL" id="VOTZ01000010">
    <property type="protein sequence ID" value="MCQ1538481.1"/>
    <property type="molecule type" value="Genomic_DNA"/>
</dbReference>
<protein>
    <recommendedName>
        <fullName evidence="2">DNA-directed DNA polymerase</fullName>
        <ecNumber evidence="2">2.7.7.7</ecNumber>
    </recommendedName>
</protein>
<dbReference type="SMART" id="SM00486">
    <property type="entry name" value="POLBc"/>
    <property type="match status" value="1"/>
</dbReference>
<dbReference type="InterPro" id="IPR042087">
    <property type="entry name" value="DNA_pol_B_thumb"/>
</dbReference>
<dbReference type="InterPro" id="IPR023211">
    <property type="entry name" value="DNA_pol_palm_dom_sf"/>
</dbReference>
<evidence type="ECO:0000256" key="6">
    <source>
        <dbReference type="ARBA" id="ARBA00023125"/>
    </source>
</evidence>
<evidence type="ECO:0000256" key="2">
    <source>
        <dbReference type="ARBA" id="ARBA00012417"/>
    </source>
</evidence>
<keyword evidence="10" id="KW-1185">Reference proteome</keyword>
<keyword evidence="6" id="KW-0238">DNA-binding</keyword>
<evidence type="ECO:0000256" key="4">
    <source>
        <dbReference type="ARBA" id="ARBA00022695"/>
    </source>
</evidence>
<dbReference type="SUPFAM" id="SSF56672">
    <property type="entry name" value="DNA/RNA polymerases"/>
    <property type="match status" value="1"/>
</dbReference>
<feature type="domain" description="DNA-directed DNA polymerase family B multifunctional" evidence="8">
    <location>
        <begin position="311"/>
        <end position="352"/>
    </location>
</feature>
<dbReference type="GO" id="GO:0003887">
    <property type="term" value="F:DNA-directed DNA polymerase activity"/>
    <property type="evidence" value="ECO:0007669"/>
    <property type="project" value="UniProtKB-KW"/>
</dbReference>
<dbReference type="Pfam" id="PF00136">
    <property type="entry name" value="DNA_pol_B"/>
    <property type="match status" value="1"/>
</dbReference>
<keyword evidence="3 9" id="KW-0808">Transferase</keyword>
<dbReference type="EC" id="2.7.7.7" evidence="2"/>
<dbReference type="InterPro" id="IPR006134">
    <property type="entry name" value="DNA-dir_DNA_pol_B_multi_dom"/>
</dbReference>
<accession>A0ABD4TJ51</accession>
<evidence type="ECO:0000256" key="7">
    <source>
        <dbReference type="ARBA" id="ARBA00049244"/>
    </source>
</evidence>
<dbReference type="Gene3D" id="3.90.1600.10">
    <property type="entry name" value="Palm domain of DNA polymerase"/>
    <property type="match status" value="2"/>
</dbReference>
<proteinExistence type="inferred from homology"/>
<dbReference type="Gene3D" id="1.10.132.60">
    <property type="entry name" value="DNA polymerase family B, C-terminal domain"/>
    <property type="match status" value="1"/>
</dbReference>
<organism evidence="9 10">
    <name type="scientific">Methanocalculus taiwanensis</name>
    <dbReference type="NCBI Taxonomy" id="106207"/>
    <lineage>
        <taxon>Archaea</taxon>
        <taxon>Methanobacteriati</taxon>
        <taxon>Methanobacteriota</taxon>
        <taxon>Stenosarchaea group</taxon>
        <taxon>Methanomicrobia</taxon>
        <taxon>Methanomicrobiales</taxon>
        <taxon>Methanocalculaceae</taxon>
        <taxon>Methanocalculus</taxon>
    </lineage>
</organism>
<sequence>MWILDTSADIGGIRFWGRDGESKRVAYTPAFLFTLDDPHLHRDMLDGLDERFGLSPCRVKTIFSEEEGYAIAASRKVAGLIEEQSRYSAKIYNLDLRPEQRFLAERGLTACALPGEDRFSPSFDRSLAMMEIGVADPPYRSRKVNSMSVDGKKITGSLPDMLGELAAALDDRNPDLILFPHADYWMPALVSSAEEHGILLFISRNGRYSRLSARSYWSYGRVVHREGALIPEGRCLIDAARSFTYRESGIAGVLLASRMTGLAPNLTARLTPGTLISGYENYEAIRRGIAVPFRKWHAEATRPIATLREADKGGMIFQPIPGVYDNVVQVDFTSMYPSIIVGKNLSPETVASGGDEGFLASVLAPVVGLRLKTKALKKVDKQYAGMDSLLKWMLVTSFGYTGYRNAKFGCIAVHEAITRHAREILIAAKECAEECGCHVLHGIVDSLWVAGGDIERFVRETEAATNIPTESEAYRWIAFLPMSDGTGAYNRYFGRLEDGTMKIRGVAARRGDTPPYIRRFQEEIFSVFERAECAAELPYLAGDVEELFHEAVSGLSSAAIADLVITRRVSRTEYKNRCIEGSAIRAYGMAGVAVEAGMEIGYVVRDGKRLVADPPWEAATADPAYYRVLLERAYEEVMPVFSWEKRGWQTR</sequence>
<dbReference type="CDD" id="cd05531">
    <property type="entry name" value="POLBc_B2"/>
    <property type="match status" value="1"/>
</dbReference>
<evidence type="ECO:0000256" key="1">
    <source>
        <dbReference type="ARBA" id="ARBA00005755"/>
    </source>
</evidence>
<dbReference type="InterPro" id="IPR050240">
    <property type="entry name" value="DNA_pol_type-B"/>
</dbReference>
<evidence type="ECO:0000313" key="10">
    <source>
        <dbReference type="Proteomes" id="UP001524383"/>
    </source>
</evidence>
<dbReference type="Gene3D" id="1.10.287.690">
    <property type="entry name" value="Helix hairpin bin"/>
    <property type="match status" value="1"/>
</dbReference>
<evidence type="ECO:0000259" key="8">
    <source>
        <dbReference type="Pfam" id="PF00136"/>
    </source>
</evidence>
<dbReference type="GO" id="GO:0003677">
    <property type="term" value="F:DNA binding"/>
    <property type="evidence" value="ECO:0007669"/>
    <property type="project" value="UniProtKB-KW"/>
</dbReference>
<dbReference type="PANTHER" id="PTHR10322:SF23">
    <property type="entry name" value="DNA POLYMERASE DELTA CATALYTIC SUBUNIT"/>
    <property type="match status" value="1"/>
</dbReference>
<keyword evidence="5 9" id="KW-0239">DNA-directed DNA polymerase</keyword>
<comment type="caution">
    <text evidence="9">The sequence shown here is derived from an EMBL/GenBank/DDBJ whole genome shotgun (WGS) entry which is preliminary data.</text>
</comment>
<comment type="similarity">
    <text evidence="1">Belongs to the DNA polymerase type-B family.</text>
</comment>
<dbReference type="InterPro" id="IPR006172">
    <property type="entry name" value="DNA-dir_DNA_pol_B"/>
</dbReference>